<dbReference type="SUPFAM" id="SSF52540">
    <property type="entry name" value="P-loop containing nucleoside triphosphate hydrolases"/>
    <property type="match status" value="1"/>
</dbReference>
<dbReference type="InterPro" id="IPR003439">
    <property type="entry name" value="ABC_transporter-like_ATP-bd"/>
</dbReference>
<evidence type="ECO:0000256" key="3">
    <source>
        <dbReference type="ARBA" id="ARBA00022737"/>
    </source>
</evidence>
<accession>A0ABQ0VBE2</accession>
<evidence type="ECO:0000256" key="4">
    <source>
        <dbReference type="ARBA" id="ARBA00022741"/>
    </source>
</evidence>
<evidence type="ECO:0000256" key="1">
    <source>
        <dbReference type="ARBA" id="ARBA00004496"/>
    </source>
</evidence>
<evidence type="ECO:0000259" key="14">
    <source>
        <dbReference type="Pfam" id="PF00005"/>
    </source>
</evidence>
<evidence type="ECO:0000256" key="2">
    <source>
        <dbReference type="ARBA" id="ARBA00022490"/>
    </source>
</evidence>
<dbReference type="PANTHER" id="PTHR43152:SF3">
    <property type="entry name" value="UVRABC SYSTEM PROTEIN A"/>
    <property type="match status" value="1"/>
</dbReference>
<reference evidence="15 16" key="1">
    <citation type="submission" date="2019-07" db="EMBL/GenBank/DDBJ databases">
        <title>Whole genome shotgun sequence of Enterococcus mundtii NBRC 100490.</title>
        <authorList>
            <person name="Hosoyama A."/>
            <person name="Uohara A."/>
            <person name="Ohji S."/>
            <person name="Ichikawa N."/>
        </authorList>
    </citation>
    <scope>NUCLEOTIDE SEQUENCE [LARGE SCALE GENOMIC DNA]</scope>
    <source>
        <strain evidence="15 16">NBRC 100490</strain>
    </source>
</reference>
<comment type="subcellular location">
    <subcellularLocation>
        <location evidence="1">Cytoplasm</location>
    </subcellularLocation>
</comment>
<protein>
    <recommendedName>
        <fullName evidence="12">UvrABC system protein A</fullName>
    </recommendedName>
    <alternativeName>
        <fullName evidence="13">Excinuclease ABC subunit A</fullName>
    </alternativeName>
</protein>
<dbReference type="Proteomes" id="UP000321175">
    <property type="component" value="Unassembled WGS sequence"/>
</dbReference>
<keyword evidence="7" id="KW-0067">ATP-binding</keyword>
<feature type="domain" description="ABC transporter" evidence="14">
    <location>
        <begin position="48"/>
        <end position="104"/>
    </location>
</feature>
<keyword evidence="9" id="KW-0238">DNA-binding</keyword>
<keyword evidence="10" id="KW-0234">DNA repair</keyword>
<comment type="similarity">
    <text evidence="11">Belongs to the ABC transporter superfamily. UvrA family.</text>
</comment>
<sequence>MAFADSVTVVCEECKGNRYNSKALNYKFNGKSIVEVMDLTIIEAISFFQSEKINDLLNSLLNVGLGYLTLGQPTSTLSGGEVQRVKLASELHKKGNIYVLDEPSTGLHHKDIQKLLSLLRKLVNQNNTVILVEHRLELIAACDWIIDLGPGGGNEGGNILFSGIPTDIVDCHESKTGRYLKKEILI</sequence>
<dbReference type="RefSeq" id="WP_233433753.1">
    <property type="nucleotide sequence ID" value="NZ_BJWA01000004.1"/>
</dbReference>
<evidence type="ECO:0000313" key="16">
    <source>
        <dbReference type="Proteomes" id="UP000321175"/>
    </source>
</evidence>
<evidence type="ECO:0000256" key="6">
    <source>
        <dbReference type="ARBA" id="ARBA00022769"/>
    </source>
</evidence>
<keyword evidence="3" id="KW-0677">Repeat</keyword>
<dbReference type="Gene3D" id="3.40.50.300">
    <property type="entry name" value="P-loop containing nucleotide triphosphate hydrolases"/>
    <property type="match status" value="1"/>
</dbReference>
<evidence type="ECO:0000256" key="7">
    <source>
        <dbReference type="ARBA" id="ARBA00022840"/>
    </source>
</evidence>
<keyword evidence="2" id="KW-0963">Cytoplasm</keyword>
<gene>
    <name evidence="15" type="ORF">EMU01_09550</name>
</gene>
<evidence type="ECO:0000313" key="15">
    <source>
        <dbReference type="EMBL" id="GEL79811.1"/>
    </source>
</evidence>
<evidence type="ECO:0000256" key="11">
    <source>
        <dbReference type="ARBA" id="ARBA00038000"/>
    </source>
</evidence>
<keyword evidence="6" id="KW-0228">DNA excision</keyword>
<dbReference type="PANTHER" id="PTHR43152">
    <property type="entry name" value="UVRABC SYSTEM PROTEIN A"/>
    <property type="match status" value="1"/>
</dbReference>
<keyword evidence="5" id="KW-0227">DNA damage</keyword>
<keyword evidence="16" id="KW-1185">Reference proteome</keyword>
<name>A0ABQ0VBE2_ENTMU</name>
<dbReference type="EMBL" id="BJWA01000004">
    <property type="protein sequence ID" value="GEL79811.1"/>
    <property type="molecule type" value="Genomic_DNA"/>
</dbReference>
<evidence type="ECO:0000256" key="8">
    <source>
        <dbReference type="ARBA" id="ARBA00022881"/>
    </source>
</evidence>
<keyword evidence="8" id="KW-0267">Excision nuclease</keyword>
<organism evidence="15 16">
    <name type="scientific">Enterococcus mundtii</name>
    <dbReference type="NCBI Taxonomy" id="53346"/>
    <lineage>
        <taxon>Bacteria</taxon>
        <taxon>Bacillati</taxon>
        <taxon>Bacillota</taxon>
        <taxon>Bacilli</taxon>
        <taxon>Lactobacillales</taxon>
        <taxon>Enterococcaceae</taxon>
        <taxon>Enterococcus</taxon>
    </lineage>
</organism>
<evidence type="ECO:0000256" key="9">
    <source>
        <dbReference type="ARBA" id="ARBA00023125"/>
    </source>
</evidence>
<keyword evidence="4" id="KW-0547">Nucleotide-binding</keyword>
<evidence type="ECO:0000256" key="12">
    <source>
        <dbReference type="ARBA" id="ARBA00039316"/>
    </source>
</evidence>
<evidence type="ECO:0000256" key="10">
    <source>
        <dbReference type="ARBA" id="ARBA00023204"/>
    </source>
</evidence>
<proteinExistence type="inferred from homology"/>
<dbReference type="InterPro" id="IPR027417">
    <property type="entry name" value="P-loop_NTPase"/>
</dbReference>
<comment type="caution">
    <text evidence="15">The sequence shown here is derived from an EMBL/GenBank/DDBJ whole genome shotgun (WGS) entry which is preliminary data.</text>
</comment>
<dbReference type="GeneID" id="69254550"/>
<dbReference type="Pfam" id="PF00005">
    <property type="entry name" value="ABC_tran"/>
    <property type="match status" value="1"/>
</dbReference>
<evidence type="ECO:0000256" key="13">
    <source>
        <dbReference type="ARBA" id="ARBA00042156"/>
    </source>
</evidence>
<evidence type="ECO:0000256" key="5">
    <source>
        <dbReference type="ARBA" id="ARBA00022763"/>
    </source>
</evidence>